<proteinExistence type="inferred from homology"/>
<name>A0A210QVR9_MIZYE</name>
<feature type="transmembrane region" description="Helical" evidence="9">
    <location>
        <begin position="81"/>
        <end position="104"/>
    </location>
</feature>
<evidence type="ECO:0000313" key="12">
    <source>
        <dbReference type="Proteomes" id="UP000242188"/>
    </source>
</evidence>
<evidence type="ECO:0000259" key="10">
    <source>
        <dbReference type="PROSITE" id="PS50262"/>
    </source>
</evidence>
<evidence type="ECO:0000256" key="2">
    <source>
        <dbReference type="ARBA" id="ARBA00022692"/>
    </source>
</evidence>
<evidence type="ECO:0000256" key="6">
    <source>
        <dbReference type="ARBA" id="ARBA00023170"/>
    </source>
</evidence>
<keyword evidence="12" id="KW-1185">Reference proteome</keyword>
<feature type="transmembrane region" description="Helical" evidence="9">
    <location>
        <begin position="207"/>
        <end position="225"/>
    </location>
</feature>
<dbReference type="STRING" id="6573.A0A210QVR9"/>
<dbReference type="EMBL" id="NEDP02001638">
    <property type="protein sequence ID" value="OWF52805.1"/>
    <property type="molecule type" value="Genomic_DNA"/>
</dbReference>
<dbReference type="InterPro" id="IPR017452">
    <property type="entry name" value="GPCR_Rhodpsn_7TM"/>
</dbReference>
<feature type="transmembrane region" description="Helical" evidence="9">
    <location>
        <begin position="297"/>
        <end position="318"/>
    </location>
</feature>
<feature type="transmembrane region" description="Helical" evidence="9">
    <location>
        <begin position="250"/>
        <end position="276"/>
    </location>
</feature>
<evidence type="ECO:0000256" key="1">
    <source>
        <dbReference type="ARBA" id="ARBA00004141"/>
    </source>
</evidence>
<dbReference type="SUPFAM" id="SSF81321">
    <property type="entry name" value="Family A G protein-coupled receptor-like"/>
    <property type="match status" value="1"/>
</dbReference>
<dbReference type="GO" id="GO:0004930">
    <property type="term" value="F:G protein-coupled receptor activity"/>
    <property type="evidence" value="ECO:0007669"/>
    <property type="project" value="UniProtKB-KW"/>
</dbReference>
<evidence type="ECO:0000256" key="8">
    <source>
        <dbReference type="RuleBase" id="RU000688"/>
    </source>
</evidence>
<keyword evidence="2 8" id="KW-0812">Transmembrane</keyword>
<dbReference type="CDD" id="cd14978">
    <property type="entry name" value="7tmA_FMRFamide_R-like"/>
    <property type="match status" value="1"/>
</dbReference>
<dbReference type="PANTHER" id="PTHR24243:SF230">
    <property type="entry name" value="G-PROTEIN COUPLED RECEPTORS FAMILY 1 PROFILE DOMAIN-CONTAINING PROTEIN"/>
    <property type="match status" value="1"/>
</dbReference>
<dbReference type="OrthoDB" id="9990906at2759"/>
<dbReference type="Proteomes" id="UP000242188">
    <property type="component" value="Unassembled WGS sequence"/>
</dbReference>
<evidence type="ECO:0000256" key="5">
    <source>
        <dbReference type="ARBA" id="ARBA00023136"/>
    </source>
</evidence>
<feature type="domain" description="G-protein coupled receptors family 1 profile" evidence="10">
    <location>
        <begin position="96"/>
        <end position="365"/>
    </location>
</feature>
<organism evidence="11 12">
    <name type="scientific">Mizuhopecten yessoensis</name>
    <name type="common">Japanese scallop</name>
    <name type="synonym">Patinopecten yessoensis</name>
    <dbReference type="NCBI Taxonomy" id="6573"/>
    <lineage>
        <taxon>Eukaryota</taxon>
        <taxon>Metazoa</taxon>
        <taxon>Spiralia</taxon>
        <taxon>Lophotrochozoa</taxon>
        <taxon>Mollusca</taxon>
        <taxon>Bivalvia</taxon>
        <taxon>Autobranchia</taxon>
        <taxon>Pteriomorphia</taxon>
        <taxon>Pectinida</taxon>
        <taxon>Pectinoidea</taxon>
        <taxon>Pectinidae</taxon>
        <taxon>Mizuhopecten</taxon>
    </lineage>
</organism>
<dbReference type="Gene3D" id="1.20.1070.10">
    <property type="entry name" value="Rhodopsin 7-helix transmembrane proteins"/>
    <property type="match status" value="1"/>
</dbReference>
<evidence type="ECO:0000256" key="4">
    <source>
        <dbReference type="ARBA" id="ARBA00023040"/>
    </source>
</evidence>
<feature type="transmembrane region" description="Helical" evidence="9">
    <location>
        <begin position="168"/>
        <end position="187"/>
    </location>
</feature>
<reference evidence="11 12" key="1">
    <citation type="journal article" date="2017" name="Nat. Ecol. Evol.">
        <title>Scallop genome provides insights into evolution of bilaterian karyotype and development.</title>
        <authorList>
            <person name="Wang S."/>
            <person name="Zhang J."/>
            <person name="Jiao W."/>
            <person name="Li J."/>
            <person name="Xun X."/>
            <person name="Sun Y."/>
            <person name="Guo X."/>
            <person name="Huan P."/>
            <person name="Dong B."/>
            <person name="Zhang L."/>
            <person name="Hu X."/>
            <person name="Sun X."/>
            <person name="Wang J."/>
            <person name="Zhao C."/>
            <person name="Wang Y."/>
            <person name="Wang D."/>
            <person name="Huang X."/>
            <person name="Wang R."/>
            <person name="Lv J."/>
            <person name="Li Y."/>
            <person name="Zhang Z."/>
            <person name="Liu B."/>
            <person name="Lu W."/>
            <person name="Hui Y."/>
            <person name="Liang J."/>
            <person name="Zhou Z."/>
            <person name="Hou R."/>
            <person name="Li X."/>
            <person name="Liu Y."/>
            <person name="Li H."/>
            <person name="Ning X."/>
            <person name="Lin Y."/>
            <person name="Zhao L."/>
            <person name="Xing Q."/>
            <person name="Dou J."/>
            <person name="Li Y."/>
            <person name="Mao J."/>
            <person name="Guo H."/>
            <person name="Dou H."/>
            <person name="Li T."/>
            <person name="Mu C."/>
            <person name="Jiang W."/>
            <person name="Fu Q."/>
            <person name="Fu X."/>
            <person name="Miao Y."/>
            <person name="Liu J."/>
            <person name="Yu Q."/>
            <person name="Li R."/>
            <person name="Liao H."/>
            <person name="Li X."/>
            <person name="Kong Y."/>
            <person name="Jiang Z."/>
            <person name="Chourrout D."/>
            <person name="Li R."/>
            <person name="Bao Z."/>
        </authorList>
    </citation>
    <scope>NUCLEOTIDE SEQUENCE [LARGE SCALE GENOMIC DNA]</scope>
    <source>
        <strain evidence="11 12">PY_sf001</strain>
    </source>
</reference>
<accession>A0A210QVR9</accession>
<evidence type="ECO:0000256" key="7">
    <source>
        <dbReference type="ARBA" id="ARBA00023224"/>
    </source>
</evidence>
<feature type="transmembrane region" description="Helical" evidence="9">
    <location>
        <begin position="116"/>
        <end position="134"/>
    </location>
</feature>
<evidence type="ECO:0000256" key="9">
    <source>
        <dbReference type="SAM" id="Phobius"/>
    </source>
</evidence>
<dbReference type="GO" id="GO:0005886">
    <property type="term" value="C:plasma membrane"/>
    <property type="evidence" value="ECO:0007669"/>
    <property type="project" value="TreeGrafter"/>
</dbReference>
<comment type="similarity">
    <text evidence="8">Belongs to the G-protein coupled receptor 1 family.</text>
</comment>
<dbReference type="PROSITE" id="PS50262">
    <property type="entry name" value="G_PROTEIN_RECEP_F1_2"/>
    <property type="match status" value="1"/>
</dbReference>
<dbReference type="PRINTS" id="PR00237">
    <property type="entry name" value="GPCRRHODOPSN"/>
</dbReference>
<comment type="caution">
    <text evidence="11">The sequence shown here is derived from an EMBL/GenBank/DDBJ whole genome shotgun (WGS) entry which is preliminary data.</text>
</comment>
<keyword evidence="7 8" id="KW-0807">Transducer</keyword>
<evidence type="ECO:0000313" key="11">
    <source>
        <dbReference type="EMBL" id="OWF52805.1"/>
    </source>
</evidence>
<keyword evidence="3 9" id="KW-1133">Transmembrane helix</keyword>
<dbReference type="PROSITE" id="PS00237">
    <property type="entry name" value="G_PROTEIN_RECEP_F1_1"/>
    <property type="match status" value="1"/>
</dbReference>
<keyword evidence="4 8" id="KW-0297">G-protein coupled receptor</keyword>
<evidence type="ECO:0000256" key="3">
    <source>
        <dbReference type="ARBA" id="ARBA00022989"/>
    </source>
</evidence>
<feature type="transmembrane region" description="Helical" evidence="9">
    <location>
        <begin position="353"/>
        <end position="372"/>
    </location>
</feature>
<comment type="subcellular location">
    <subcellularLocation>
        <location evidence="1">Membrane</location>
        <topology evidence="1">Multi-pass membrane protein</topology>
    </subcellularLocation>
</comment>
<dbReference type="InterPro" id="IPR000276">
    <property type="entry name" value="GPCR_Rhodpsn"/>
</dbReference>
<dbReference type="PANTHER" id="PTHR24243">
    <property type="entry name" value="G-PROTEIN COUPLED RECEPTOR"/>
    <property type="match status" value="1"/>
</dbReference>
<keyword evidence="5 9" id="KW-0472">Membrane</keyword>
<dbReference type="Pfam" id="PF00001">
    <property type="entry name" value="7tm_1"/>
    <property type="match status" value="1"/>
</dbReference>
<keyword evidence="6 8" id="KW-0675">Receptor</keyword>
<dbReference type="AlphaFoldDB" id="A0A210QVR9"/>
<protein>
    <submittedName>
        <fullName evidence="11">Thyrotropin-releasing hormone receptor</fullName>
    </submittedName>
</protein>
<sequence>MTDEDEFLKKFLNSIEASKDDNKTETDPCVAWKYGSDSYNGSGFNASADNNCSKTFDLSTIILNNQSLTWINGRGSLGHDFFTYFTPVIFTIGLVGNILSLRVFLTKNMRKLSASVYLAALSVADLMALCFYVLTEWIRRGIPVESGQVTAPFLEQNGVCQILVYLQYISRFLCAWLVACFTLERYIGVCHPLKRKDICDVRSSRKIVFTLIITAFIVCSFKPFLSESVVAGNYNAPTCTRSQAHADLSFVFDCVFGVSITFLPFVIITVLNAFIIRKLLIRNKRHRECKVITEESIIRLEFTFILIAISFCFIAFNVPYSVVWYKLFVLSRDRFEKFNFLDTQDLLNFTRTIFYINYCINFFLYSITGAYFRKELKMLFTYKSKAYQNYHRCSVHNSNSNTPQSWL</sequence>
<gene>
    <name evidence="11" type="ORF">KP79_PYT23382</name>
</gene>